<dbReference type="EMBL" id="MN739088">
    <property type="protein sequence ID" value="QHS87755.1"/>
    <property type="molecule type" value="Genomic_DNA"/>
</dbReference>
<evidence type="ECO:0000313" key="3">
    <source>
        <dbReference type="EMBL" id="QHS87755.1"/>
    </source>
</evidence>
<dbReference type="InterPro" id="IPR006141">
    <property type="entry name" value="Intein_N"/>
</dbReference>
<dbReference type="SUPFAM" id="SSF51294">
    <property type="entry name" value="Hedgehog/intein (Hint) domain"/>
    <property type="match status" value="1"/>
</dbReference>
<dbReference type="Pfam" id="PF01079">
    <property type="entry name" value="Hint"/>
    <property type="match status" value="1"/>
</dbReference>
<sequence length="241" mass="27469">MKKKVIYAIVAIVIVLVISYYSLKYKEGVYMSQNKAPVDNKAPPPKKDDPACFLGDSVIYLENGETKQIQDAKLGDKILSFNMRKNIYVYSPIIAVAHEKNKQVADFIDIKTSRKNRVKMTKSHLLPVLQKSAEAFKLITADKVDVGDIIISKDGNDIVESITTIELEGVYTVVTKEEYIVVDNIVASPFFENFHMLGNIYYSLFRALYNINPNIIKSNMYQKFNEFSHAFYLHAYTSLLD</sequence>
<accession>A0A6C0B683</accession>
<evidence type="ECO:0000256" key="1">
    <source>
        <dbReference type="SAM" id="Phobius"/>
    </source>
</evidence>
<dbReference type="Gene3D" id="2.170.16.10">
    <property type="entry name" value="Hedgehog/Intein (Hint) domain"/>
    <property type="match status" value="1"/>
</dbReference>
<evidence type="ECO:0000259" key="2">
    <source>
        <dbReference type="SMART" id="SM00306"/>
    </source>
</evidence>
<dbReference type="PANTHER" id="PTHR46706:SF12">
    <property type="entry name" value="PROTEIN QUA-1-RELATED"/>
    <property type="match status" value="1"/>
</dbReference>
<organism evidence="3">
    <name type="scientific">viral metagenome</name>
    <dbReference type="NCBI Taxonomy" id="1070528"/>
    <lineage>
        <taxon>unclassified sequences</taxon>
        <taxon>metagenomes</taxon>
        <taxon>organismal metagenomes</taxon>
    </lineage>
</organism>
<keyword evidence="1" id="KW-1133">Transmembrane helix</keyword>
<dbReference type="GO" id="GO:0016540">
    <property type="term" value="P:protein autoprocessing"/>
    <property type="evidence" value="ECO:0007669"/>
    <property type="project" value="InterPro"/>
</dbReference>
<keyword evidence="1" id="KW-0812">Transmembrane</keyword>
<reference evidence="3" key="1">
    <citation type="journal article" date="2020" name="Nature">
        <title>Giant virus diversity and host interactions through global metagenomics.</title>
        <authorList>
            <person name="Schulz F."/>
            <person name="Roux S."/>
            <person name="Paez-Espino D."/>
            <person name="Jungbluth S."/>
            <person name="Walsh D.A."/>
            <person name="Denef V.J."/>
            <person name="McMahon K.D."/>
            <person name="Konstantinidis K.T."/>
            <person name="Eloe-Fadrosh E.A."/>
            <person name="Kyrpides N.C."/>
            <person name="Woyke T."/>
        </authorList>
    </citation>
    <scope>NUCLEOTIDE SEQUENCE</scope>
    <source>
        <strain evidence="3">GVMAG-M-3300010158-13</strain>
    </source>
</reference>
<dbReference type="InterPro" id="IPR036844">
    <property type="entry name" value="Hint_dom_sf"/>
</dbReference>
<dbReference type="NCBIfam" id="TIGR01445">
    <property type="entry name" value="intein_Nterm"/>
    <property type="match status" value="1"/>
</dbReference>
<dbReference type="PROSITE" id="PS50817">
    <property type="entry name" value="INTEIN_N_TER"/>
    <property type="match status" value="1"/>
</dbReference>
<feature type="transmembrane region" description="Helical" evidence="1">
    <location>
        <begin position="6"/>
        <end position="23"/>
    </location>
</feature>
<dbReference type="SMART" id="SM00306">
    <property type="entry name" value="HintN"/>
    <property type="match status" value="1"/>
</dbReference>
<dbReference type="CDD" id="cd00081">
    <property type="entry name" value="Hint"/>
    <property type="match status" value="1"/>
</dbReference>
<proteinExistence type="predicted"/>
<dbReference type="InterPro" id="IPR001767">
    <property type="entry name" value="Hedgehog_Hint"/>
</dbReference>
<protein>
    <recommendedName>
        <fullName evidence="2">Hint domain-containing protein</fullName>
    </recommendedName>
</protein>
<dbReference type="InterPro" id="IPR052140">
    <property type="entry name" value="Dev_Signal_Hedgehog-like"/>
</dbReference>
<dbReference type="AlphaFoldDB" id="A0A6C0B683"/>
<dbReference type="GO" id="GO:0016539">
    <property type="term" value="P:intein-mediated protein splicing"/>
    <property type="evidence" value="ECO:0007669"/>
    <property type="project" value="InterPro"/>
</dbReference>
<dbReference type="PANTHER" id="PTHR46706">
    <property type="entry name" value="PROTEIN QUA-1-RELATED"/>
    <property type="match status" value="1"/>
</dbReference>
<name>A0A6C0B683_9ZZZZ</name>
<keyword evidence="1" id="KW-0472">Membrane</keyword>
<feature type="domain" description="Hint" evidence="2">
    <location>
        <begin position="50"/>
        <end position="154"/>
    </location>
</feature>
<dbReference type="InterPro" id="IPR003587">
    <property type="entry name" value="Hint_dom_N"/>
</dbReference>